<sequence>MSHRKLFGWMTSATVATVLAGCTMGGSPDADLAPDPEDEGGDLRSSEGTAMVAPAGVLQCRGTAQTVFAGDPAETRIAGGISTLRQCTGANTSIRFVKYRLDDTVAVDCENHVLQRGSGARLTLGWSDGETSVALSPMNYAVRTQAGAGGRADLVFTVATRIQRGPFVGKSVTLSFKAMPAGIACSGSYPESAFAVAGLATLEIL</sequence>
<evidence type="ECO:0000256" key="2">
    <source>
        <dbReference type="SAM" id="SignalP"/>
    </source>
</evidence>
<name>A0ABZ2M7P9_9BACT</name>
<keyword evidence="2" id="KW-0732">Signal</keyword>
<evidence type="ECO:0000256" key="1">
    <source>
        <dbReference type="SAM" id="MobiDB-lite"/>
    </source>
</evidence>
<accession>A0ABZ2M7P9</accession>
<dbReference type="PROSITE" id="PS51257">
    <property type="entry name" value="PROKAR_LIPOPROTEIN"/>
    <property type="match status" value="1"/>
</dbReference>
<reference evidence="3 4" key="1">
    <citation type="submission" date="2021-12" db="EMBL/GenBank/DDBJ databases">
        <title>Discovery of the Pendulisporaceae a myxobacterial family with distinct sporulation behavior and unique specialized metabolism.</title>
        <authorList>
            <person name="Garcia R."/>
            <person name="Popoff A."/>
            <person name="Bader C.D."/>
            <person name="Loehr J."/>
            <person name="Walesch S."/>
            <person name="Walt C."/>
            <person name="Boldt J."/>
            <person name="Bunk B."/>
            <person name="Haeckl F.J.F.P.J."/>
            <person name="Gunesch A.P."/>
            <person name="Birkelbach J."/>
            <person name="Nuebel U."/>
            <person name="Pietschmann T."/>
            <person name="Bach T."/>
            <person name="Mueller R."/>
        </authorList>
    </citation>
    <scope>NUCLEOTIDE SEQUENCE [LARGE SCALE GENOMIC DNA]</scope>
    <source>
        <strain evidence="3 4">MSr11954</strain>
    </source>
</reference>
<feature type="region of interest" description="Disordered" evidence="1">
    <location>
        <begin position="27"/>
        <end position="47"/>
    </location>
</feature>
<feature type="chain" id="PRO_5047275196" evidence="2">
    <location>
        <begin position="21"/>
        <end position="205"/>
    </location>
</feature>
<protein>
    <submittedName>
        <fullName evidence="3">Uncharacterized protein</fullName>
    </submittedName>
</protein>
<keyword evidence="4" id="KW-1185">Reference proteome</keyword>
<evidence type="ECO:0000313" key="3">
    <source>
        <dbReference type="EMBL" id="WXB18531.1"/>
    </source>
</evidence>
<gene>
    <name evidence="3" type="ORF">LZC94_14975</name>
</gene>
<dbReference type="EMBL" id="CP089984">
    <property type="protein sequence ID" value="WXB18531.1"/>
    <property type="molecule type" value="Genomic_DNA"/>
</dbReference>
<dbReference type="Proteomes" id="UP001370348">
    <property type="component" value="Chromosome"/>
</dbReference>
<evidence type="ECO:0000313" key="4">
    <source>
        <dbReference type="Proteomes" id="UP001370348"/>
    </source>
</evidence>
<proteinExistence type="predicted"/>
<organism evidence="3 4">
    <name type="scientific">Pendulispora albinea</name>
    <dbReference type="NCBI Taxonomy" id="2741071"/>
    <lineage>
        <taxon>Bacteria</taxon>
        <taxon>Pseudomonadati</taxon>
        <taxon>Myxococcota</taxon>
        <taxon>Myxococcia</taxon>
        <taxon>Myxococcales</taxon>
        <taxon>Sorangiineae</taxon>
        <taxon>Pendulisporaceae</taxon>
        <taxon>Pendulispora</taxon>
    </lineage>
</organism>
<dbReference type="RefSeq" id="WP_394828161.1">
    <property type="nucleotide sequence ID" value="NZ_CP089984.1"/>
</dbReference>
<feature type="signal peptide" evidence="2">
    <location>
        <begin position="1"/>
        <end position="20"/>
    </location>
</feature>